<keyword evidence="3" id="KW-1185">Reference proteome</keyword>
<organism evidence="2 3">
    <name type="scientific">Catenovulum adriaticum</name>
    <dbReference type="NCBI Taxonomy" id="2984846"/>
    <lineage>
        <taxon>Bacteria</taxon>
        <taxon>Pseudomonadati</taxon>
        <taxon>Pseudomonadota</taxon>
        <taxon>Gammaproteobacteria</taxon>
        <taxon>Alteromonadales</taxon>
        <taxon>Alteromonadaceae</taxon>
        <taxon>Catenovulum</taxon>
    </lineage>
</organism>
<evidence type="ECO:0000313" key="2">
    <source>
        <dbReference type="EMBL" id="WAJ71765.1"/>
    </source>
</evidence>
<evidence type="ECO:0000313" key="3">
    <source>
        <dbReference type="Proteomes" id="UP001163726"/>
    </source>
</evidence>
<evidence type="ECO:0000256" key="1">
    <source>
        <dbReference type="SAM" id="MobiDB-lite"/>
    </source>
</evidence>
<dbReference type="EMBL" id="CP109966">
    <property type="protein sequence ID" value="WAJ71765.1"/>
    <property type="molecule type" value="Genomic_DNA"/>
</dbReference>
<accession>A0ABY7AQD4</accession>
<name>A0ABY7AQD4_9ALTE</name>
<gene>
    <name evidence="2" type="ORF">OLW01_15615</name>
</gene>
<reference evidence="2" key="1">
    <citation type="submission" date="2022-10" db="EMBL/GenBank/DDBJ databases">
        <title>Catenovulum adriacola sp. nov. isolated in the Harbour of Susak.</title>
        <authorList>
            <person name="Schoch T."/>
            <person name="Reich S.J."/>
            <person name="Stoeferle S."/>
            <person name="Flaiz M."/>
            <person name="Kazda M."/>
            <person name="Riedel C.U."/>
            <person name="Duerre P."/>
        </authorList>
    </citation>
    <scope>NUCLEOTIDE SEQUENCE</scope>
    <source>
        <strain evidence="2">TS8</strain>
        <plasmid evidence="2">pCadTS8_1</plasmid>
    </source>
</reference>
<dbReference type="Proteomes" id="UP001163726">
    <property type="component" value="Plasmid pCadTS8_1"/>
</dbReference>
<keyword evidence="2" id="KW-0614">Plasmid</keyword>
<geneLocation type="plasmid" evidence="2 3">
    <name>pCadTS8_1</name>
</geneLocation>
<protein>
    <submittedName>
        <fullName evidence="2">Uncharacterized protein</fullName>
    </submittedName>
</protein>
<dbReference type="RefSeq" id="WP_268076473.1">
    <property type="nucleotide sequence ID" value="NZ_CP109966.1"/>
</dbReference>
<proteinExistence type="predicted"/>
<feature type="region of interest" description="Disordered" evidence="1">
    <location>
        <begin position="1"/>
        <end position="24"/>
    </location>
</feature>
<sequence length="103" mass="11589">MLKDHPNYSLKANDGPITESRQEADQQSGALTIAAFEADKDIEERLTPIRIPILKGLLGHRIFIIREGEQKRFSRINSFNDLLKLKAGQGKLWSDTQILKSSG</sequence>